<dbReference type="Gene3D" id="2.130.10.10">
    <property type="entry name" value="YVTN repeat-like/Quinoprotein amine dehydrogenase"/>
    <property type="match status" value="1"/>
</dbReference>
<feature type="transmembrane region" description="Helical" evidence="2">
    <location>
        <begin position="765"/>
        <end position="786"/>
    </location>
</feature>
<organism evidence="3 4">
    <name type="scientific">Ichthyophthirius multifiliis</name>
    <name type="common">White spot disease agent</name>
    <name type="synonym">Ich</name>
    <dbReference type="NCBI Taxonomy" id="5932"/>
    <lineage>
        <taxon>Eukaryota</taxon>
        <taxon>Sar</taxon>
        <taxon>Alveolata</taxon>
        <taxon>Ciliophora</taxon>
        <taxon>Intramacronucleata</taxon>
        <taxon>Oligohymenophorea</taxon>
        <taxon>Hymenostomatida</taxon>
        <taxon>Ophryoglenina</taxon>
        <taxon>Ichthyophthirius</taxon>
    </lineage>
</organism>
<dbReference type="EMBL" id="GL983837">
    <property type="protein sequence ID" value="EGR31645.1"/>
    <property type="molecule type" value="Genomic_DNA"/>
</dbReference>
<evidence type="ECO:0000256" key="2">
    <source>
        <dbReference type="SAM" id="Phobius"/>
    </source>
</evidence>
<reference evidence="3 4" key="1">
    <citation type="submission" date="2011-07" db="EMBL/GenBank/DDBJ databases">
        <authorList>
            <person name="Coyne R."/>
            <person name="Brami D."/>
            <person name="Johnson J."/>
            <person name="Hostetler J."/>
            <person name="Hannick L."/>
            <person name="Clark T."/>
            <person name="Cassidy-Hanley D."/>
            <person name="Inman J."/>
        </authorList>
    </citation>
    <scope>NUCLEOTIDE SEQUENCE [LARGE SCALE GENOMIC DNA]</scope>
    <source>
        <strain evidence="3 4">G5</strain>
    </source>
</reference>
<feature type="transmembrane region" description="Helical" evidence="2">
    <location>
        <begin position="825"/>
        <end position="844"/>
    </location>
</feature>
<dbReference type="GeneID" id="14907796"/>
<dbReference type="SMART" id="SM00320">
    <property type="entry name" value="WD40"/>
    <property type="match status" value="2"/>
</dbReference>
<dbReference type="RefSeq" id="XP_004035131.1">
    <property type="nucleotide sequence ID" value="XM_004035083.1"/>
</dbReference>
<dbReference type="InParanoid" id="G0QT09"/>
<dbReference type="InterPro" id="IPR001680">
    <property type="entry name" value="WD40_rpt"/>
</dbReference>
<dbReference type="OMA" id="WINIIQP"/>
<dbReference type="Proteomes" id="UP000008983">
    <property type="component" value="Unassembled WGS sequence"/>
</dbReference>
<keyword evidence="1" id="KW-0853">WD repeat</keyword>
<sequence length="880" mass="104982">MQIFYLILCEQQKNLAIIQEDTLTNGIHHTYIVPKVSQIESSGYILQYNKKNSYLFLTYPPSNIVIYDTIKKQMLLYTQTHGKNNYFINSFTLSESQDLLFFSSKTQRNIYCANFQEAIQQANFQKYSKLKLPKKVLINDLKCQPNEKKIVVACSDGFIRIWNYTSLSQLKSLNEPDNVQNHNTNNNENNNENRYFYTCLEFSNDGHKLLAGTNHGKIYILDSRHLGTKHLILAKIRISENGILSLQWMLYNGFFSFKNTYFLALTGEGILKLFNFQITGDLEQIKNIKNSQNKISAKINEISIIYQQKIDYKFQIQDNISMGFNKFLQVHQFSNLIAFKNIKMIEQFNQKNINCIEYNIKLIHLYDKMSDKIDFPQCSPQHTHSFEQLIPSQNKEILFQSQNFYIENLDIKLFSAAMNLIRTVGTLKQIILSDDILFFGLDTRPISLEYTNKIKFLLLYKLDNNFRATTFNINLKGEKEAEIEHFVELFCTQAVFLGNPKYQNPPVYYLMNNNQSFQIEFQQDYLDEQLKIHFLDKQNTHFFKDQLNVKIQKIYNTPLRDGFCIIYQNYGENILRFSKNRLPENHLCNMQILNDQNYTFKGDLDDNIIDIQWQNLNQDDKKQIGAIICLNKIYFINQNLEKIKILKLCQIQNSNNLINQGKWFGNALFFVNKTHINYACIDGTYNPCVSLDNFESKQIISFIMMDRIIIGSKNNLKKKIVKIIQNSKLNLFVLQNHQFVVFQYKQNKNRYKYQKIYIIKYKYKYILYLYIFIYFYYFILYFFQVIQLIRNILNKKQIQFLYKHQQKLQVVIKYHRNQYKNSYNLIYNIQVIYILIIVIINNSIRLQVYKQWNNYQKQKIQQKVYLQINKLKMKQMLQKQ</sequence>
<dbReference type="AlphaFoldDB" id="G0QT09"/>
<evidence type="ECO:0000313" key="3">
    <source>
        <dbReference type="EMBL" id="EGR31645.1"/>
    </source>
</evidence>
<keyword evidence="2" id="KW-0812">Transmembrane</keyword>
<dbReference type="SUPFAM" id="SSF50978">
    <property type="entry name" value="WD40 repeat-like"/>
    <property type="match status" value="1"/>
</dbReference>
<proteinExistence type="predicted"/>
<keyword evidence="2" id="KW-0472">Membrane</keyword>
<dbReference type="PROSITE" id="PS50082">
    <property type="entry name" value="WD_REPEATS_2"/>
    <property type="match status" value="1"/>
</dbReference>
<accession>G0QT09</accession>
<dbReference type="InterPro" id="IPR036322">
    <property type="entry name" value="WD40_repeat_dom_sf"/>
</dbReference>
<dbReference type="OrthoDB" id="299605at2759"/>
<dbReference type="eggNOG" id="ENOG502R23H">
    <property type="taxonomic scope" value="Eukaryota"/>
</dbReference>
<dbReference type="InterPro" id="IPR015943">
    <property type="entry name" value="WD40/YVTN_repeat-like_dom_sf"/>
</dbReference>
<protein>
    <submittedName>
        <fullName evidence="3">Uncharacterized protein</fullName>
    </submittedName>
</protein>
<evidence type="ECO:0000313" key="4">
    <source>
        <dbReference type="Proteomes" id="UP000008983"/>
    </source>
</evidence>
<feature type="repeat" description="WD" evidence="1">
    <location>
        <begin position="138"/>
        <end position="172"/>
    </location>
</feature>
<gene>
    <name evidence="3" type="ORF">IMG5_105290</name>
</gene>
<keyword evidence="4" id="KW-1185">Reference proteome</keyword>
<keyword evidence="2" id="KW-1133">Transmembrane helix</keyword>
<dbReference type="STRING" id="857967.G0QT09"/>
<evidence type="ECO:0000256" key="1">
    <source>
        <dbReference type="PROSITE-ProRule" id="PRU00221"/>
    </source>
</evidence>
<name>G0QT09_ICHMU</name>